<evidence type="ECO:0000313" key="9">
    <source>
        <dbReference type="Proteomes" id="UP000289455"/>
    </source>
</evidence>
<gene>
    <name evidence="8" type="ORF">ESB04_00555</name>
</gene>
<dbReference type="Pfam" id="PF00892">
    <property type="entry name" value="EamA"/>
    <property type="match status" value="2"/>
</dbReference>
<name>A0A4Q1C1X6_9BACT</name>
<feature type="domain" description="EamA" evidence="7">
    <location>
        <begin position="19"/>
        <end position="142"/>
    </location>
</feature>
<dbReference type="InterPro" id="IPR037185">
    <property type="entry name" value="EmrE-like"/>
</dbReference>
<dbReference type="Proteomes" id="UP000289455">
    <property type="component" value="Unassembled WGS sequence"/>
</dbReference>
<dbReference type="PANTHER" id="PTHR32322:SF2">
    <property type="entry name" value="EAMA DOMAIN-CONTAINING PROTEIN"/>
    <property type="match status" value="1"/>
</dbReference>
<comment type="similarity">
    <text evidence="2">Belongs to the EamA transporter family.</text>
</comment>
<feature type="transmembrane region" description="Helical" evidence="6">
    <location>
        <begin position="125"/>
        <end position="144"/>
    </location>
</feature>
<feature type="transmembrane region" description="Helical" evidence="6">
    <location>
        <begin position="280"/>
        <end position="298"/>
    </location>
</feature>
<dbReference type="InterPro" id="IPR000620">
    <property type="entry name" value="EamA_dom"/>
</dbReference>
<feature type="transmembrane region" description="Helical" evidence="6">
    <location>
        <begin position="187"/>
        <end position="208"/>
    </location>
</feature>
<organism evidence="8 9">
    <name type="scientific">Aquirufa rosea</name>
    <dbReference type="NCBI Taxonomy" id="2509241"/>
    <lineage>
        <taxon>Bacteria</taxon>
        <taxon>Pseudomonadati</taxon>
        <taxon>Bacteroidota</taxon>
        <taxon>Cytophagia</taxon>
        <taxon>Cytophagales</taxon>
        <taxon>Flectobacillaceae</taxon>
        <taxon>Aquirufa</taxon>
    </lineage>
</organism>
<feature type="transmembrane region" description="Helical" evidence="6">
    <location>
        <begin position="39"/>
        <end position="59"/>
    </location>
</feature>
<dbReference type="GO" id="GO:0016020">
    <property type="term" value="C:membrane"/>
    <property type="evidence" value="ECO:0007669"/>
    <property type="project" value="UniProtKB-SubCell"/>
</dbReference>
<reference evidence="8 9" key="1">
    <citation type="submission" date="2019-01" db="EMBL/GenBank/DDBJ databases">
        <title>Cytophagaceae bacterium strain CAR-16.</title>
        <authorList>
            <person name="Chen W.-M."/>
        </authorList>
    </citation>
    <scope>NUCLEOTIDE SEQUENCE [LARGE SCALE GENOMIC DNA]</scope>
    <source>
        <strain evidence="8 9">CAR-16</strain>
    </source>
</reference>
<evidence type="ECO:0000256" key="3">
    <source>
        <dbReference type="ARBA" id="ARBA00022692"/>
    </source>
</evidence>
<evidence type="ECO:0000256" key="2">
    <source>
        <dbReference type="ARBA" id="ARBA00007362"/>
    </source>
</evidence>
<dbReference type="EMBL" id="SDHY01000001">
    <property type="protein sequence ID" value="RXK52178.1"/>
    <property type="molecule type" value="Genomic_DNA"/>
</dbReference>
<keyword evidence="9" id="KW-1185">Reference proteome</keyword>
<dbReference type="AlphaFoldDB" id="A0A4Q1C1X6"/>
<feature type="transmembrane region" description="Helical" evidence="6">
    <location>
        <begin position="98"/>
        <end position="118"/>
    </location>
</feature>
<proteinExistence type="inferred from homology"/>
<evidence type="ECO:0000256" key="5">
    <source>
        <dbReference type="ARBA" id="ARBA00023136"/>
    </source>
</evidence>
<feature type="transmembrane region" description="Helical" evidence="6">
    <location>
        <begin position="253"/>
        <end position="274"/>
    </location>
</feature>
<comment type="caution">
    <text evidence="8">The sequence shown here is derived from an EMBL/GenBank/DDBJ whole genome shotgun (WGS) entry which is preliminary data.</text>
</comment>
<dbReference type="SUPFAM" id="SSF103481">
    <property type="entry name" value="Multidrug resistance efflux transporter EmrE"/>
    <property type="match status" value="2"/>
</dbReference>
<feature type="domain" description="EamA" evidence="7">
    <location>
        <begin position="158"/>
        <end position="298"/>
    </location>
</feature>
<sequence length="307" mass="33799">MIKEKSISMPNMIALGMLYLIWGSTFLSVRILIDYFPPLFISYTRNFSAGFLLLLWSILGKHWVQMPLKHLKVHIMAGILFITVNNASLAIASAIVPSGFSAVFMALGPLLLVIFFWVEGVKPSFKKIVATLLGLVGILLMSSQKNLSIPGKSSEFFTGILLLLGAVIAWNLAVFRVQSTKANSYHFTQVCAIQMISGSIPLIFISTLKGDLALLHLTTIPLYAWSVFLYLILIGSLAGFSIFGYLSKECDATLVATYTYVNPVVALILGHFILNEELHPILLFASFFILLAVVLISTDKTKPAFKS</sequence>
<keyword evidence="4 6" id="KW-1133">Transmembrane helix</keyword>
<dbReference type="OrthoDB" id="9812547at2"/>
<dbReference type="InterPro" id="IPR050638">
    <property type="entry name" value="AA-Vitamin_Transporters"/>
</dbReference>
<keyword evidence="5 6" id="KW-0472">Membrane</keyword>
<protein>
    <recommendedName>
        <fullName evidence="7">EamA domain-containing protein</fullName>
    </recommendedName>
</protein>
<dbReference type="PANTHER" id="PTHR32322">
    <property type="entry name" value="INNER MEMBRANE TRANSPORTER"/>
    <property type="match status" value="1"/>
</dbReference>
<evidence type="ECO:0000259" key="7">
    <source>
        <dbReference type="Pfam" id="PF00892"/>
    </source>
</evidence>
<feature type="transmembrane region" description="Helical" evidence="6">
    <location>
        <begin position="220"/>
        <end position="246"/>
    </location>
</feature>
<evidence type="ECO:0000256" key="1">
    <source>
        <dbReference type="ARBA" id="ARBA00004141"/>
    </source>
</evidence>
<feature type="transmembrane region" description="Helical" evidence="6">
    <location>
        <begin position="71"/>
        <end position="92"/>
    </location>
</feature>
<evidence type="ECO:0000313" key="8">
    <source>
        <dbReference type="EMBL" id="RXK52178.1"/>
    </source>
</evidence>
<feature type="transmembrane region" description="Helical" evidence="6">
    <location>
        <begin position="156"/>
        <end position="175"/>
    </location>
</feature>
<keyword evidence="3 6" id="KW-0812">Transmembrane</keyword>
<evidence type="ECO:0000256" key="6">
    <source>
        <dbReference type="SAM" id="Phobius"/>
    </source>
</evidence>
<accession>A0A4Q1C1X6</accession>
<evidence type="ECO:0000256" key="4">
    <source>
        <dbReference type="ARBA" id="ARBA00022989"/>
    </source>
</evidence>
<feature type="transmembrane region" description="Helical" evidence="6">
    <location>
        <begin position="12"/>
        <end position="33"/>
    </location>
</feature>
<comment type="subcellular location">
    <subcellularLocation>
        <location evidence="1">Membrane</location>
        <topology evidence="1">Multi-pass membrane protein</topology>
    </subcellularLocation>
</comment>